<dbReference type="Gene3D" id="2.60.40.10">
    <property type="entry name" value="Immunoglobulins"/>
    <property type="match status" value="1"/>
</dbReference>
<evidence type="ECO:0000256" key="1">
    <source>
        <dbReference type="SAM" id="MobiDB-lite"/>
    </source>
</evidence>
<dbReference type="GO" id="GO:0005737">
    <property type="term" value="C:cytoplasm"/>
    <property type="evidence" value="ECO:0007669"/>
    <property type="project" value="TreeGrafter"/>
</dbReference>
<feature type="compositionally biased region" description="Basic and acidic residues" evidence="1">
    <location>
        <begin position="279"/>
        <end position="294"/>
    </location>
</feature>
<evidence type="ECO:0000259" key="2">
    <source>
        <dbReference type="Pfam" id="PF16561"/>
    </source>
</evidence>
<feature type="compositionally biased region" description="Polar residues" evidence="1">
    <location>
        <begin position="224"/>
        <end position="239"/>
    </location>
</feature>
<dbReference type="InterPro" id="IPR050827">
    <property type="entry name" value="CRP1_MDG1_kinase"/>
</dbReference>
<dbReference type="PANTHER" id="PTHR10343">
    <property type="entry name" value="5'-AMP-ACTIVATED PROTEIN KINASE , BETA SUBUNIT"/>
    <property type="match status" value="1"/>
</dbReference>
<feature type="region of interest" description="Disordered" evidence="1">
    <location>
        <begin position="589"/>
        <end position="653"/>
    </location>
</feature>
<dbReference type="AlphaFoldDB" id="A0A8X7NI76"/>
<feature type="region of interest" description="Disordered" evidence="1">
    <location>
        <begin position="123"/>
        <end position="153"/>
    </location>
</feature>
<reference evidence="3" key="1">
    <citation type="submission" date="2020-03" db="EMBL/GenBank/DDBJ databases">
        <title>FDA dAtabase for Regulatory Grade micrObial Sequences (FDA-ARGOS): Supporting development and validation of Infectious Disease Dx tests.</title>
        <authorList>
            <person name="Campos J."/>
            <person name="Goldberg B."/>
            <person name="Tallon L."/>
            <person name="Sadzewicz L."/>
            <person name="Vavikolanu K."/>
            <person name="Mehta A."/>
            <person name="Aluvathingal J."/>
            <person name="Nadendla S."/>
            <person name="Nandy P."/>
            <person name="Geyer C."/>
            <person name="Yan Y."/>
            <person name="Sichtig H."/>
        </authorList>
    </citation>
    <scope>NUCLEOTIDE SEQUENCE [LARGE SCALE GENOMIC DNA]</scope>
    <source>
        <strain evidence="3">FDAARGOS_652</strain>
    </source>
</reference>
<dbReference type="GO" id="GO:0019901">
    <property type="term" value="F:protein kinase binding"/>
    <property type="evidence" value="ECO:0007669"/>
    <property type="project" value="TreeGrafter"/>
</dbReference>
<name>A0A8X7NI76_CANPA</name>
<feature type="compositionally biased region" description="Gly residues" evidence="1">
    <location>
        <begin position="395"/>
        <end position="404"/>
    </location>
</feature>
<gene>
    <name evidence="3" type="ORF">FOB60_005858</name>
</gene>
<feature type="region of interest" description="Disordered" evidence="1">
    <location>
        <begin position="215"/>
        <end position="239"/>
    </location>
</feature>
<evidence type="ECO:0000313" key="3">
    <source>
        <dbReference type="EMBL" id="KAF6042659.1"/>
    </source>
</evidence>
<protein>
    <recommendedName>
        <fullName evidence="2">AMP-activated protein kinase glycogen-binding domain-containing protein</fullName>
    </recommendedName>
</protein>
<accession>A0A8X7NI76</accession>
<feature type="compositionally biased region" description="Basic and acidic residues" evidence="1">
    <location>
        <begin position="640"/>
        <end position="652"/>
    </location>
</feature>
<feature type="compositionally biased region" description="Low complexity" evidence="1">
    <location>
        <begin position="610"/>
        <end position="627"/>
    </location>
</feature>
<dbReference type="GO" id="GO:0005634">
    <property type="term" value="C:nucleus"/>
    <property type="evidence" value="ECO:0007669"/>
    <property type="project" value="TreeGrafter"/>
</dbReference>
<dbReference type="EMBL" id="JABWAB010000014">
    <property type="protein sequence ID" value="KAF6042659.1"/>
    <property type="molecule type" value="Genomic_DNA"/>
</dbReference>
<dbReference type="InterPro" id="IPR013783">
    <property type="entry name" value="Ig-like_fold"/>
</dbReference>
<dbReference type="SUPFAM" id="SSF81296">
    <property type="entry name" value="E set domains"/>
    <property type="match status" value="1"/>
</dbReference>
<dbReference type="InterPro" id="IPR032640">
    <property type="entry name" value="AMPK1_CBM"/>
</dbReference>
<comment type="caution">
    <text evidence="3">The sequence shown here is derived from an EMBL/GenBank/DDBJ whole genome shotgun (WGS) entry which is preliminary data.</text>
</comment>
<feature type="compositionally biased region" description="Polar residues" evidence="1">
    <location>
        <begin position="423"/>
        <end position="440"/>
    </location>
</feature>
<dbReference type="GO" id="GO:0031588">
    <property type="term" value="C:nucleotide-activated protein kinase complex"/>
    <property type="evidence" value="ECO:0007669"/>
    <property type="project" value="TreeGrafter"/>
</dbReference>
<feature type="domain" description="AMP-activated protein kinase glycogen-binding" evidence="2">
    <location>
        <begin position="5"/>
        <end position="83"/>
    </location>
</feature>
<organism evidence="3 4">
    <name type="scientific">Candida parapsilosis</name>
    <name type="common">Yeast</name>
    <dbReference type="NCBI Taxonomy" id="5480"/>
    <lineage>
        <taxon>Eukaryota</taxon>
        <taxon>Fungi</taxon>
        <taxon>Dikarya</taxon>
        <taxon>Ascomycota</taxon>
        <taxon>Saccharomycotina</taxon>
        <taxon>Pichiomycetes</taxon>
        <taxon>Debaryomycetaceae</taxon>
        <taxon>Candida/Lodderomyces clade</taxon>
        <taxon>Candida</taxon>
    </lineage>
</organism>
<dbReference type="InterPro" id="IPR014756">
    <property type="entry name" value="Ig_E-set"/>
</dbReference>
<dbReference type="CDD" id="cd02859">
    <property type="entry name" value="E_set_AMPKbeta_like_N"/>
    <property type="match status" value="1"/>
</dbReference>
<proteinExistence type="predicted"/>
<sequence>MSAHYEFKWPQGPEEVIVTGTIDNWSKSYTLFKHGDGTFTLQVPLRVQNEPILYKYVVDGEWRVNPDEKITKDFEGNENNVLDPEDLKELVSIPGSLIPESGLIYNNSTTKDVEANDLNRDATVSSSQGDYKTTVMPKEEPHQTSLTGEPGIHIPKGKDQLAAFEQYENTDPKALNEDVKEIGTANTESQNFNQGIQIPQDTSAFEKFEDTDPKALNEDEAGTTGVSNSKDLGTSKQAQDSESASAGAIAAAAAAAGAVGAGAGAGATAADSSSTQGDNLKKVKRVEYKSKPKQDATGIDQRIDSNTGSKDAEFVPVPAAIETGNEASSQDYKNDPKVTPGFLNREADANDEINKEVRDEFESPKHKDANAPAAVQPEDEQQKDHSTGKTLGAAALGGVGGAGLGSALASDSNQQGDLVHGPFSTSKEAKQSVSDPTASTAPVVVDDAHPITLDPKAGQDKPAPGTTAPSTLASEPEIKPVTGSDLGEGKEVNASPVAKDQSIVGGALAPKSRVTAPTTPPVVDDEGEEEIIIAQGNQDDILAAVEATEGHDVTLEEITPTKSEQERLTKEAQLASQVDGPITIEQVVVPEEEVLSSKGSTKSSSKDNKASSTATTTATSKATTPKKQIAASEVPVKTTKRTEKGKEDEEKKKKGFRTFLKKIVS</sequence>
<feature type="region of interest" description="Disordered" evidence="1">
    <location>
        <begin position="264"/>
        <end position="525"/>
    </location>
</feature>
<evidence type="ECO:0000313" key="4">
    <source>
        <dbReference type="Proteomes" id="UP000590412"/>
    </source>
</evidence>
<dbReference type="Pfam" id="PF16561">
    <property type="entry name" value="AMPK1_CBM"/>
    <property type="match status" value="1"/>
</dbReference>
<feature type="compositionally biased region" description="Basic and acidic residues" evidence="1">
    <location>
        <begin position="345"/>
        <end position="369"/>
    </location>
</feature>
<dbReference type="PANTHER" id="PTHR10343:SF94">
    <property type="entry name" value="MDG1P"/>
    <property type="match status" value="1"/>
</dbReference>
<dbReference type="GO" id="GO:0007165">
    <property type="term" value="P:signal transduction"/>
    <property type="evidence" value="ECO:0007669"/>
    <property type="project" value="TreeGrafter"/>
</dbReference>
<dbReference type="Proteomes" id="UP000590412">
    <property type="component" value="Unassembled WGS sequence"/>
</dbReference>